<dbReference type="AlphaFoldDB" id="A0A914P499"/>
<dbReference type="Proteomes" id="UP000887578">
    <property type="component" value="Unplaced"/>
</dbReference>
<evidence type="ECO:0000313" key="1">
    <source>
        <dbReference type="Proteomes" id="UP000887578"/>
    </source>
</evidence>
<keyword evidence="1" id="KW-1185">Reference proteome</keyword>
<organism evidence="1 2">
    <name type="scientific">Panagrolaimus davidi</name>
    <dbReference type="NCBI Taxonomy" id="227884"/>
    <lineage>
        <taxon>Eukaryota</taxon>
        <taxon>Metazoa</taxon>
        <taxon>Ecdysozoa</taxon>
        <taxon>Nematoda</taxon>
        <taxon>Chromadorea</taxon>
        <taxon>Rhabditida</taxon>
        <taxon>Tylenchina</taxon>
        <taxon>Panagrolaimomorpha</taxon>
        <taxon>Panagrolaimoidea</taxon>
        <taxon>Panagrolaimidae</taxon>
        <taxon>Panagrolaimus</taxon>
    </lineage>
</organism>
<reference evidence="2" key="1">
    <citation type="submission" date="2022-11" db="UniProtKB">
        <authorList>
            <consortium name="WormBaseParasite"/>
        </authorList>
    </citation>
    <scope>IDENTIFICATION</scope>
</reference>
<proteinExistence type="predicted"/>
<name>A0A914P499_9BILA</name>
<protein>
    <submittedName>
        <fullName evidence="2">Uncharacterized protein</fullName>
    </submittedName>
</protein>
<dbReference type="WBParaSite" id="PDA_v2.g12701.t1">
    <property type="protein sequence ID" value="PDA_v2.g12701.t1"/>
    <property type="gene ID" value="PDA_v2.g12701"/>
</dbReference>
<sequence>MSDDSHSNDLKHGFNASVPQNEFQISISTAMNNLGTSDSATSNSAKINKMSSQYKMIQEPGSSEDLKAFMSDKNKKKFNSDNEAKAAIEKAVGHLRGSQIGGGRVSAKKAKENDDKMLLVAELFYQKKDLMLKGNLRTPEHRLQVTRHWRLITDRLYANGYEEEDVIDIQKKFQTFRNNALNKQRGMDRTGAATVKISEASLFFQIKILNFFE</sequence>
<evidence type="ECO:0000313" key="2">
    <source>
        <dbReference type="WBParaSite" id="PDA_v2.g12701.t1"/>
    </source>
</evidence>
<accession>A0A914P499</accession>